<feature type="region of interest" description="Disordered" evidence="1">
    <location>
        <begin position="62"/>
        <end position="85"/>
    </location>
</feature>
<name>A0A016QM98_9DEIO</name>
<organism evidence="2 3">
    <name type="scientific">Deinococcus phoenicis</name>
    <dbReference type="NCBI Taxonomy" id="1476583"/>
    <lineage>
        <taxon>Bacteria</taxon>
        <taxon>Thermotogati</taxon>
        <taxon>Deinococcota</taxon>
        <taxon>Deinococci</taxon>
        <taxon>Deinococcales</taxon>
        <taxon>Deinococcaceae</taxon>
        <taxon>Deinococcus</taxon>
    </lineage>
</organism>
<protein>
    <submittedName>
        <fullName evidence="2">Uncharacterized protein</fullName>
    </submittedName>
</protein>
<reference evidence="2 3" key="1">
    <citation type="submission" date="2014-03" db="EMBL/GenBank/DDBJ databases">
        <title>Draft genome sequence of Deinococcus phoenicis 1P10ME.</title>
        <authorList>
            <person name="Stepanov V.G."/>
            <person name="Vaishampayan P."/>
            <person name="Venkateswaran K."/>
            <person name="Fox G.E."/>
        </authorList>
    </citation>
    <scope>NUCLEOTIDE SEQUENCE [LARGE SCALE GENOMIC DNA]</scope>
    <source>
        <strain evidence="2 3">1P10ME</strain>
    </source>
</reference>
<keyword evidence="3" id="KW-1185">Reference proteome</keyword>
<accession>A0A016QM98</accession>
<dbReference type="AlphaFoldDB" id="A0A016QM98"/>
<evidence type="ECO:0000256" key="1">
    <source>
        <dbReference type="SAM" id="MobiDB-lite"/>
    </source>
</evidence>
<dbReference type="EMBL" id="JHAC01000043">
    <property type="protein sequence ID" value="EYB67275.1"/>
    <property type="molecule type" value="Genomic_DNA"/>
</dbReference>
<evidence type="ECO:0000313" key="3">
    <source>
        <dbReference type="Proteomes" id="UP000020492"/>
    </source>
</evidence>
<dbReference type="STRING" id="1476583.DEIPH_ctg045orf0003"/>
<comment type="caution">
    <text evidence="2">The sequence shown here is derived from an EMBL/GenBank/DDBJ whole genome shotgun (WGS) entry which is preliminary data.</text>
</comment>
<dbReference type="RefSeq" id="WP_034358899.1">
    <property type="nucleotide sequence ID" value="NZ_JHAC01000043.1"/>
</dbReference>
<proteinExistence type="predicted"/>
<gene>
    <name evidence="2" type="ORF">DEIPH_ctg045orf0003</name>
</gene>
<dbReference type="PATRIC" id="fig|1476583.3.peg.2666"/>
<sequence>MTGAAALRLLAAWVKAQADYAALTAGNAPDDERGEAALRFLEVDAQLRALNSKDVTRWATEQAQAEMEAGAPSRRPSEPATHYPHCREGLRLQAQAGGEGC</sequence>
<evidence type="ECO:0000313" key="2">
    <source>
        <dbReference type="EMBL" id="EYB67275.1"/>
    </source>
</evidence>
<dbReference type="Proteomes" id="UP000020492">
    <property type="component" value="Unassembled WGS sequence"/>
</dbReference>